<organism evidence="2 3">
    <name type="scientific">Diversispora epigaea</name>
    <dbReference type="NCBI Taxonomy" id="1348612"/>
    <lineage>
        <taxon>Eukaryota</taxon>
        <taxon>Fungi</taxon>
        <taxon>Fungi incertae sedis</taxon>
        <taxon>Mucoromycota</taxon>
        <taxon>Glomeromycotina</taxon>
        <taxon>Glomeromycetes</taxon>
        <taxon>Diversisporales</taxon>
        <taxon>Diversisporaceae</taxon>
        <taxon>Diversispora</taxon>
    </lineage>
</organism>
<keyword evidence="1" id="KW-0175">Coiled coil</keyword>
<evidence type="ECO:0000256" key="1">
    <source>
        <dbReference type="SAM" id="Coils"/>
    </source>
</evidence>
<feature type="coiled-coil region" evidence="1">
    <location>
        <begin position="330"/>
        <end position="366"/>
    </location>
</feature>
<dbReference type="Proteomes" id="UP000266861">
    <property type="component" value="Unassembled WGS sequence"/>
</dbReference>
<gene>
    <name evidence="2" type="ORF">Glove_284g77</name>
</gene>
<sequence>MLEQSYEISSLLSSLFSVDLLEELNNEISSNDEFEHMFNEILNNDNTSDIHFEDFEESQENNYEQDQVIDNLECNKFTPCVVIDFIKGKIQRCGESTKLRQLQNLFGTWQIDRDAIKEVDGVLSSLGVCDTHFQFDNKYLHKSQNKQLKNFSQGIIQWRRCIFCNKYIAFFSRGEGCTLHSWYLNNQSIQVPCIGQYTCEALQEYPPVCKRAFNDINLRQKCLCCWCYESLGGHIHHRPGRGKRRTTCSTLHVDDTAKGLEYLGNWLINVAQTGDNDKKNILTRTFKAFLPFANLMSSSNSTITNLIPTTLNEPPSLFMIKTLFIEFSKKQEIEKKLEIKEKEIKKKEFEEKENEKKLEIEDFEASILFLTSSYSCTL</sequence>
<dbReference type="OrthoDB" id="2349456at2759"/>
<evidence type="ECO:0000313" key="3">
    <source>
        <dbReference type="Proteomes" id="UP000266861"/>
    </source>
</evidence>
<comment type="caution">
    <text evidence="2">The sequence shown here is derived from an EMBL/GenBank/DDBJ whole genome shotgun (WGS) entry which is preliminary data.</text>
</comment>
<reference evidence="2 3" key="1">
    <citation type="submission" date="2018-08" db="EMBL/GenBank/DDBJ databases">
        <title>Genome and evolution of the arbuscular mycorrhizal fungus Diversispora epigaea (formerly Glomus versiforme) and its bacterial endosymbionts.</title>
        <authorList>
            <person name="Sun X."/>
            <person name="Fei Z."/>
            <person name="Harrison M."/>
        </authorList>
    </citation>
    <scope>NUCLEOTIDE SEQUENCE [LARGE SCALE GENOMIC DNA]</scope>
    <source>
        <strain evidence="2 3">IT104</strain>
    </source>
</reference>
<name>A0A397I928_9GLOM</name>
<accession>A0A397I928</accession>
<evidence type="ECO:0000313" key="2">
    <source>
        <dbReference type="EMBL" id="RHZ69340.1"/>
    </source>
</evidence>
<proteinExistence type="predicted"/>
<dbReference type="AlphaFoldDB" id="A0A397I928"/>
<dbReference type="EMBL" id="PQFF01000260">
    <property type="protein sequence ID" value="RHZ69340.1"/>
    <property type="molecule type" value="Genomic_DNA"/>
</dbReference>
<protein>
    <submittedName>
        <fullName evidence="2">Uncharacterized protein</fullName>
    </submittedName>
</protein>
<keyword evidence="3" id="KW-1185">Reference proteome</keyword>